<name>A0A392PER7_9FABA</name>
<feature type="region of interest" description="Disordered" evidence="1">
    <location>
        <begin position="1"/>
        <end position="37"/>
    </location>
</feature>
<organism evidence="2 3">
    <name type="scientific">Trifolium medium</name>
    <dbReference type="NCBI Taxonomy" id="97028"/>
    <lineage>
        <taxon>Eukaryota</taxon>
        <taxon>Viridiplantae</taxon>
        <taxon>Streptophyta</taxon>
        <taxon>Embryophyta</taxon>
        <taxon>Tracheophyta</taxon>
        <taxon>Spermatophyta</taxon>
        <taxon>Magnoliopsida</taxon>
        <taxon>eudicotyledons</taxon>
        <taxon>Gunneridae</taxon>
        <taxon>Pentapetalae</taxon>
        <taxon>rosids</taxon>
        <taxon>fabids</taxon>
        <taxon>Fabales</taxon>
        <taxon>Fabaceae</taxon>
        <taxon>Papilionoideae</taxon>
        <taxon>50 kb inversion clade</taxon>
        <taxon>NPAAA clade</taxon>
        <taxon>Hologalegina</taxon>
        <taxon>IRL clade</taxon>
        <taxon>Trifolieae</taxon>
        <taxon>Trifolium</taxon>
    </lineage>
</organism>
<evidence type="ECO:0008006" key="4">
    <source>
        <dbReference type="Google" id="ProtNLM"/>
    </source>
</evidence>
<protein>
    <recommendedName>
        <fullName evidence="4">Polynucleotidyl transferase</fullName>
    </recommendedName>
</protein>
<evidence type="ECO:0000256" key="1">
    <source>
        <dbReference type="SAM" id="MobiDB-lite"/>
    </source>
</evidence>
<sequence length="183" mass="20591">MSESSHSDSDTNGRTTSPVRRDSGKAKPSSSSSGVSKMEFHPALAVSNIKNHIPIILKMEKDQYGMWAQLFRIHARSHRVLHHIVSSTGKTPPAPTDVEHEQWTTLDATVLQWIYSTISTDLLTTILETTPLQWKHGIGWQIFLRTIKLHVLSLLSKSSPTLAWRIFPMSLFTVSVLRCFLTS</sequence>
<dbReference type="PANTHER" id="PTHR47481">
    <property type="match status" value="1"/>
</dbReference>
<feature type="compositionally biased region" description="Low complexity" evidence="1">
    <location>
        <begin position="26"/>
        <end position="37"/>
    </location>
</feature>
<dbReference type="Proteomes" id="UP000265520">
    <property type="component" value="Unassembled WGS sequence"/>
</dbReference>
<comment type="caution">
    <text evidence="2">The sequence shown here is derived from an EMBL/GenBank/DDBJ whole genome shotgun (WGS) entry which is preliminary data.</text>
</comment>
<evidence type="ECO:0000313" key="2">
    <source>
        <dbReference type="EMBL" id="MCI10601.1"/>
    </source>
</evidence>
<feature type="compositionally biased region" description="Basic and acidic residues" evidence="1">
    <location>
        <begin position="1"/>
        <end position="11"/>
    </location>
</feature>
<dbReference type="AlphaFoldDB" id="A0A392PER7"/>
<reference evidence="2 3" key="1">
    <citation type="journal article" date="2018" name="Front. Plant Sci.">
        <title>Red Clover (Trifolium pratense) and Zigzag Clover (T. medium) - A Picture of Genomic Similarities and Differences.</title>
        <authorList>
            <person name="Dluhosova J."/>
            <person name="Istvanek J."/>
            <person name="Nedelnik J."/>
            <person name="Repkova J."/>
        </authorList>
    </citation>
    <scope>NUCLEOTIDE SEQUENCE [LARGE SCALE GENOMIC DNA]</scope>
    <source>
        <strain evidence="3">cv. 10/8</strain>
        <tissue evidence="2">Leaf</tissue>
    </source>
</reference>
<accession>A0A392PER7</accession>
<keyword evidence="3" id="KW-1185">Reference proteome</keyword>
<dbReference type="PANTHER" id="PTHR47481:SF10">
    <property type="entry name" value="COPIA-LIKE POLYPROTEIN_RETROTRANSPOSON"/>
    <property type="match status" value="1"/>
</dbReference>
<evidence type="ECO:0000313" key="3">
    <source>
        <dbReference type="Proteomes" id="UP000265520"/>
    </source>
</evidence>
<proteinExistence type="predicted"/>
<dbReference type="EMBL" id="LXQA010076926">
    <property type="protein sequence ID" value="MCI10601.1"/>
    <property type="molecule type" value="Genomic_DNA"/>
</dbReference>